<dbReference type="Proteomes" id="UP001281410">
    <property type="component" value="Unassembled WGS sequence"/>
</dbReference>
<reference evidence="1" key="1">
    <citation type="journal article" date="2023" name="Plant J.">
        <title>Genome sequences and population genomics provide insights into the demographic history, inbreeding, and mutation load of two 'living fossil' tree species of Dipteronia.</title>
        <authorList>
            <person name="Feng Y."/>
            <person name="Comes H.P."/>
            <person name="Chen J."/>
            <person name="Zhu S."/>
            <person name="Lu R."/>
            <person name="Zhang X."/>
            <person name="Li P."/>
            <person name="Qiu J."/>
            <person name="Olsen K.M."/>
            <person name="Qiu Y."/>
        </authorList>
    </citation>
    <scope>NUCLEOTIDE SEQUENCE</scope>
    <source>
        <strain evidence="1">NBL</strain>
    </source>
</reference>
<protein>
    <submittedName>
        <fullName evidence="1">Uncharacterized protein</fullName>
    </submittedName>
</protein>
<name>A0AAE0DRY4_9ROSI</name>
<dbReference type="AlphaFoldDB" id="A0AAE0DRY4"/>
<accession>A0AAE0DRY4</accession>
<proteinExistence type="predicted"/>
<comment type="caution">
    <text evidence="1">The sequence shown here is derived from an EMBL/GenBank/DDBJ whole genome shotgun (WGS) entry which is preliminary data.</text>
</comment>
<evidence type="ECO:0000313" key="2">
    <source>
        <dbReference type="Proteomes" id="UP001281410"/>
    </source>
</evidence>
<organism evidence="1 2">
    <name type="scientific">Dipteronia sinensis</name>
    <dbReference type="NCBI Taxonomy" id="43782"/>
    <lineage>
        <taxon>Eukaryota</taxon>
        <taxon>Viridiplantae</taxon>
        <taxon>Streptophyta</taxon>
        <taxon>Embryophyta</taxon>
        <taxon>Tracheophyta</taxon>
        <taxon>Spermatophyta</taxon>
        <taxon>Magnoliopsida</taxon>
        <taxon>eudicotyledons</taxon>
        <taxon>Gunneridae</taxon>
        <taxon>Pentapetalae</taxon>
        <taxon>rosids</taxon>
        <taxon>malvids</taxon>
        <taxon>Sapindales</taxon>
        <taxon>Sapindaceae</taxon>
        <taxon>Hippocastanoideae</taxon>
        <taxon>Acereae</taxon>
        <taxon>Dipteronia</taxon>
    </lineage>
</organism>
<keyword evidence="2" id="KW-1185">Reference proteome</keyword>
<dbReference type="EMBL" id="JANJYJ010000010">
    <property type="protein sequence ID" value="KAK3183724.1"/>
    <property type="molecule type" value="Genomic_DNA"/>
</dbReference>
<gene>
    <name evidence="1" type="ORF">Dsin_031010</name>
</gene>
<evidence type="ECO:0000313" key="1">
    <source>
        <dbReference type="EMBL" id="KAK3183724.1"/>
    </source>
</evidence>
<sequence length="97" mass="10524">MGRAVRGSRIWTPVLPTGEWAGAEEGDMCMCGDGAVACESECMCGDGAGPGKADLRMEFLLKPSTLHDRDSDDSKKQDLLKFLASGKERDMLPKLKF</sequence>